<sequence>MFLSDAVAPLSISTLVNLEFLNESQLTDSQKSVLASNCSSPSSTPASTEKLFEVSVELVLVSGSADC</sequence>
<dbReference type="EMBL" id="REGN01002379">
    <property type="protein sequence ID" value="RNA28514.1"/>
    <property type="molecule type" value="Genomic_DNA"/>
</dbReference>
<reference evidence="1 2" key="1">
    <citation type="journal article" date="2018" name="Sci. Rep.">
        <title>Genomic signatures of local adaptation to the degree of environmental predictability in rotifers.</title>
        <authorList>
            <person name="Franch-Gras L."/>
            <person name="Hahn C."/>
            <person name="Garcia-Roger E.M."/>
            <person name="Carmona M.J."/>
            <person name="Serra M."/>
            <person name="Gomez A."/>
        </authorList>
    </citation>
    <scope>NUCLEOTIDE SEQUENCE [LARGE SCALE GENOMIC DNA]</scope>
    <source>
        <strain evidence="1">HYR1</strain>
    </source>
</reference>
<organism evidence="1 2">
    <name type="scientific">Brachionus plicatilis</name>
    <name type="common">Marine rotifer</name>
    <name type="synonym">Brachionus muelleri</name>
    <dbReference type="NCBI Taxonomy" id="10195"/>
    <lineage>
        <taxon>Eukaryota</taxon>
        <taxon>Metazoa</taxon>
        <taxon>Spiralia</taxon>
        <taxon>Gnathifera</taxon>
        <taxon>Rotifera</taxon>
        <taxon>Eurotatoria</taxon>
        <taxon>Monogononta</taxon>
        <taxon>Pseudotrocha</taxon>
        <taxon>Ploima</taxon>
        <taxon>Brachionidae</taxon>
        <taxon>Brachionus</taxon>
    </lineage>
</organism>
<evidence type="ECO:0000313" key="2">
    <source>
        <dbReference type="Proteomes" id="UP000276133"/>
    </source>
</evidence>
<protein>
    <submittedName>
        <fullName evidence="1">Uncharacterized protein</fullName>
    </submittedName>
</protein>
<dbReference type="AlphaFoldDB" id="A0A3M7RY64"/>
<gene>
    <name evidence="1" type="ORF">BpHYR1_026580</name>
</gene>
<accession>A0A3M7RY64</accession>
<name>A0A3M7RY64_BRAPC</name>
<dbReference type="Proteomes" id="UP000276133">
    <property type="component" value="Unassembled WGS sequence"/>
</dbReference>
<keyword evidence="2" id="KW-1185">Reference proteome</keyword>
<comment type="caution">
    <text evidence="1">The sequence shown here is derived from an EMBL/GenBank/DDBJ whole genome shotgun (WGS) entry which is preliminary data.</text>
</comment>
<proteinExistence type="predicted"/>
<evidence type="ECO:0000313" key="1">
    <source>
        <dbReference type="EMBL" id="RNA28514.1"/>
    </source>
</evidence>